<evidence type="ECO:0000256" key="2">
    <source>
        <dbReference type="SAM" id="Phobius"/>
    </source>
</evidence>
<evidence type="ECO:0000313" key="4">
    <source>
        <dbReference type="EMBL" id="KHN83114.1"/>
    </source>
</evidence>
<accession>A0A0B2VP01</accession>
<feature type="transmembrane region" description="Helical" evidence="2">
    <location>
        <begin position="920"/>
        <end position="940"/>
    </location>
</feature>
<dbReference type="STRING" id="6265.A0A0B2VP01"/>
<dbReference type="Gene3D" id="3.30.460.10">
    <property type="entry name" value="Beta Polymerase, domain 2"/>
    <property type="match status" value="1"/>
</dbReference>
<proteinExistence type="predicted"/>
<protein>
    <submittedName>
        <fullName evidence="4">Terminal uridylyltransferase 7</fullName>
    </submittedName>
</protein>
<dbReference type="PANTHER" id="PTHR12271:SF40">
    <property type="entry name" value="POLY(A) RNA POLYMERASE GLD2"/>
    <property type="match status" value="1"/>
</dbReference>
<dbReference type="PANTHER" id="PTHR12271">
    <property type="entry name" value="POLY A POLYMERASE CID PAP -RELATED"/>
    <property type="match status" value="1"/>
</dbReference>
<dbReference type="OrthoDB" id="5848875at2759"/>
<dbReference type="InterPro" id="IPR045100">
    <property type="entry name" value="TUT4/7_NTP_transf"/>
</dbReference>
<dbReference type="InterPro" id="IPR036236">
    <property type="entry name" value="Znf_C2H2_sf"/>
</dbReference>
<keyword evidence="4" id="KW-0548">Nucleotidyltransferase</keyword>
<keyword evidence="5" id="KW-1185">Reference proteome</keyword>
<evidence type="ECO:0000256" key="1">
    <source>
        <dbReference type="SAM" id="MobiDB-lite"/>
    </source>
</evidence>
<feature type="region of interest" description="Disordered" evidence="1">
    <location>
        <begin position="747"/>
        <end position="769"/>
    </location>
</feature>
<keyword evidence="4" id="KW-0808">Transferase</keyword>
<organism evidence="4 5">
    <name type="scientific">Toxocara canis</name>
    <name type="common">Canine roundworm</name>
    <dbReference type="NCBI Taxonomy" id="6265"/>
    <lineage>
        <taxon>Eukaryota</taxon>
        <taxon>Metazoa</taxon>
        <taxon>Ecdysozoa</taxon>
        <taxon>Nematoda</taxon>
        <taxon>Chromadorea</taxon>
        <taxon>Rhabditida</taxon>
        <taxon>Spirurina</taxon>
        <taxon>Ascaridomorpha</taxon>
        <taxon>Ascaridoidea</taxon>
        <taxon>Toxocaridae</taxon>
        <taxon>Toxocara</taxon>
    </lineage>
</organism>
<dbReference type="Pfam" id="PF19088">
    <property type="entry name" value="TUTase"/>
    <property type="match status" value="1"/>
</dbReference>
<dbReference type="GO" id="GO:0031123">
    <property type="term" value="P:RNA 3'-end processing"/>
    <property type="evidence" value="ECO:0007669"/>
    <property type="project" value="TreeGrafter"/>
</dbReference>
<dbReference type="Proteomes" id="UP000031036">
    <property type="component" value="Unassembled WGS sequence"/>
</dbReference>
<dbReference type="SUPFAM" id="SSF81631">
    <property type="entry name" value="PAP/OAS1 substrate-binding domain"/>
    <property type="match status" value="1"/>
</dbReference>
<feature type="compositionally biased region" description="Basic residues" evidence="1">
    <location>
        <begin position="60"/>
        <end position="71"/>
    </location>
</feature>
<dbReference type="Gene3D" id="1.10.1410.10">
    <property type="match status" value="1"/>
</dbReference>
<feature type="compositionally biased region" description="Basic and acidic residues" evidence="1">
    <location>
        <begin position="752"/>
        <end position="769"/>
    </location>
</feature>
<gene>
    <name evidence="4" type="primary">Zcchc6</name>
    <name evidence="4" type="ORF">Tcan_10699</name>
</gene>
<feature type="compositionally biased region" description="Basic and acidic residues" evidence="1">
    <location>
        <begin position="851"/>
        <end position="868"/>
    </location>
</feature>
<keyword evidence="2" id="KW-0472">Membrane</keyword>
<name>A0A0B2VP01_TOXCA</name>
<dbReference type="EMBL" id="JPKZ01001219">
    <property type="protein sequence ID" value="KHN83114.1"/>
    <property type="molecule type" value="Genomic_DNA"/>
</dbReference>
<keyword evidence="2" id="KW-0812">Transmembrane</keyword>
<feature type="region of interest" description="Disordered" evidence="1">
    <location>
        <begin position="1"/>
        <end position="89"/>
    </location>
</feature>
<dbReference type="InterPro" id="IPR043519">
    <property type="entry name" value="NT_sf"/>
</dbReference>
<feature type="region of interest" description="Disordered" evidence="1">
    <location>
        <begin position="846"/>
        <end position="868"/>
    </location>
</feature>
<feature type="domain" description="Terminal uridylyltransferase 4/7 nucleotidyltransferase" evidence="3">
    <location>
        <begin position="387"/>
        <end position="509"/>
    </location>
</feature>
<evidence type="ECO:0000313" key="5">
    <source>
        <dbReference type="Proteomes" id="UP000031036"/>
    </source>
</evidence>
<keyword evidence="2" id="KW-1133">Transmembrane helix</keyword>
<comment type="caution">
    <text evidence="4">The sequence shown here is derived from an EMBL/GenBank/DDBJ whole genome shotgun (WGS) entry which is preliminary data.</text>
</comment>
<evidence type="ECO:0000259" key="3">
    <source>
        <dbReference type="Pfam" id="PF19088"/>
    </source>
</evidence>
<dbReference type="SUPFAM" id="SSF57667">
    <property type="entry name" value="beta-beta-alpha zinc fingers"/>
    <property type="match status" value="1"/>
</dbReference>
<sequence>MDGVEEESSETNRSPNGVHQVEESVPQDVTREDEKGGSPVDVIRNERSNWEYGPSGGAATRRKRRRTKRYAVRQIDDTKGPEEDGEACPTNQMEDYVVEDDWSLKAVSNCTRKTDNCDTVVKLNLDREPGATVTEIENEDDVVSLPDEDVELIDQLKRLTVGENWSIASGVTSCEEAVESVAIVQQNELAEHCSDKVIAGSSPAAPQPIPEVKEKHVPFVVPETELDGVEIEYNRAIHLHNGTLEVKFEKDKRKDYVHIVAYECSGGQRPERISRHSFRICASSVLSAESSEEDLRNALLDTVKKLEKVSADSLISAEKRPYEISECSLPYLAKRCVRPLKNRSVRFNRSIYYCNACHFHINSVGHAVTHFESKEHQQAEQRKASLRRLRAVPSPSGAHLEKVAELLRDRLEETSLPPNAYGDIELLVEAVNEMLARLVHQDCSVQLYGSYLVQNASPQSNVNLSLTFPGSFTPGQIVTRVTQVLENAHLGRWTVCEMTTDLQCSCPTICFRLKPNENSGVSQLKNVALSVQSTRYFKTSRLVATYGHIRPQFVQISRIFRNWAQTCSLDAIALGGLPKIAFDLMLIHFLQTKRLLPFLFEMKEELPQLETSNETTAIDYEDNEERIMAQIGVDNEEWDMATLWTELFRYYVLDHPTESLVQIRFSGSDKNNPSMVDCAHWNKKRLAVEDPCAPERVMQPSQYFAEFFSSCFLTTFLYFWIPQTASGPLLSYKLHIPNTTVASSKKLRKKRGVEEEGSGDRKGMREPGESAKVSYTLRYVLCEENCLADPCAPERVMQPSQYFAEFFSSCFLTTFLYFWIPQTASGPLLSYKLHIPNTTVASSKKLRKKRGVEEEGSGDRKGMREPGESAKAICKEEGHFATGSDEENHAERGRFESDACEDFIWDEIHEFGDVAGTVSFIFSLYCSCVVTVFAFARIFLFQFEL</sequence>
<dbReference type="AlphaFoldDB" id="A0A0B2VP01"/>
<dbReference type="GO" id="GO:0016779">
    <property type="term" value="F:nucleotidyltransferase activity"/>
    <property type="evidence" value="ECO:0007669"/>
    <property type="project" value="UniProtKB-KW"/>
</dbReference>
<reference evidence="4 5" key="1">
    <citation type="submission" date="2014-11" db="EMBL/GenBank/DDBJ databases">
        <title>Genetic blueprint of the zoonotic pathogen Toxocara canis.</title>
        <authorList>
            <person name="Zhu X.-Q."/>
            <person name="Korhonen P.K."/>
            <person name="Cai H."/>
            <person name="Young N.D."/>
            <person name="Nejsum P."/>
            <person name="von Samson-Himmelstjerna G."/>
            <person name="Boag P.R."/>
            <person name="Tan P."/>
            <person name="Li Q."/>
            <person name="Min J."/>
            <person name="Yang Y."/>
            <person name="Wang X."/>
            <person name="Fang X."/>
            <person name="Hall R.S."/>
            <person name="Hofmann A."/>
            <person name="Sternberg P.W."/>
            <person name="Jex A.R."/>
            <person name="Gasser R.B."/>
        </authorList>
    </citation>
    <scope>NUCLEOTIDE SEQUENCE [LARGE SCALE GENOMIC DNA]</scope>
    <source>
        <strain evidence="4">PN_DK_2014</strain>
    </source>
</reference>